<keyword evidence="3" id="KW-1185">Reference proteome</keyword>
<dbReference type="RefSeq" id="WP_192761040.1">
    <property type="nucleotide sequence ID" value="NZ_JADBDZ010000001.1"/>
</dbReference>
<evidence type="ECO:0000313" key="3">
    <source>
        <dbReference type="Proteomes" id="UP000627838"/>
    </source>
</evidence>
<feature type="domain" description="DUF4253" evidence="1">
    <location>
        <begin position="161"/>
        <end position="271"/>
    </location>
</feature>
<dbReference type="EMBL" id="JADBDZ010000001">
    <property type="protein sequence ID" value="MBE1534698.1"/>
    <property type="molecule type" value="Genomic_DNA"/>
</dbReference>
<organism evidence="2 3">
    <name type="scientific">Actinomadura algeriensis</name>
    <dbReference type="NCBI Taxonomy" id="1679523"/>
    <lineage>
        <taxon>Bacteria</taxon>
        <taxon>Bacillati</taxon>
        <taxon>Actinomycetota</taxon>
        <taxon>Actinomycetes</taxon>
        <taxon>Streptosporangiales</taxon>
        <taxon>Thermomonosporaceae</taxon>
        <taxon>Actinomadura</taxon>
    </lineage>
</organism>
<protein>
    <recommendedName>
        <fullName evidence="1">DUF4253 domain-containing protein</fullName>
    </recommendedName>
</protein>
<accession>A0ABR9JVW4</accession>
<comment type="caution">
    <text evidence="2">The sequence shown here is derived from an EMBL/GenBank/DDBJ whole genome shotgun (WGS) entry which is preliminary data.</text>
</comment>
<dbReference type="Pfam" id="PF14062">
    <property type="entry name" value="DUF4253"/>
    <property type="match status" value="1"/>
</dbReference>
<name>A0ABR9JVW4_9ACTN</name>
<dbReference type="Proteomes" id="UP000627838">
    <property type="component" value="Unassembled WGS sequence"/>
</dbReference>
<dbReference type="InterPro" id="IPR025349">
    <property type="entry name" value="DUF4253"/>
</dbReference>
<reference evidence="2 3" key="1">
    <citation type="submission" date="2020-10" db="EMBL/GenBank/DDBJ databases">
        <title>Sequencing the genomes of 1000 actinobacteria strains.</title>
        <authorList>
            <person name="Klenk H.-P."/>
        </authorList>
    </citation>
    <scope>NUCLEOTIDE SEQUENCE [LARGE SCALE GENOMIC DNA]</scope>
    <source>
        <strain evidence="2 3">DSM 46744</strain>
    </source>
</reference>
<evidence type="ECO:0000259" key="1">
    <source>
        <dbReference type="Pfam" id="PF14062"/>
    </source>
</evidence>
<proteinExistence type="predicted"/>
<sequence>MDRELSELLSAESGVRLPSGRIVRTDEGEGRQGLWLADEPARPGMWDEFHTAYARSGLWPLMLRPLRDEAEFRPWETGELYSKLITHPDDHDAAGVLREWWSHYTAHDEDDVLTEKERTAVTAPYGLQWPGLAPARPPTAEPDAFAAEYADHLLFQYPSTRLGLVAAERGADALATAAWTGPANYTNDTAEVAAVLRSWEDRFGARVVGAGSAELYLSVAAPPTTLDEALHIAAEHFAFCPDNVWQNSRPYTLTAYAESLVGFNSWDFWWD</sequence>
<gene>
    <name evidence="2" type="ORF">H4W34_004531</name>
</gene>
<evidence type="ECO:0000313" key="2">
    <source>
        <dbReference type="EMBL" id="MBE1534698.1"/>
    </source>
</evidence>